<accession>A0AAU8CHI6</accession>
<dbReference type="AlphaFoldDB" id="A0AAU8CHI6"/>
<dbReference type="GeneID" id="91108899"/>
<dbReference type="InterPro" id="IPR055710">
    <property type="entry name" value="DUF7286"/>
</dbReference>
<proteinExistence type="predicted"/>
<reference evidence="2" key="1">
    <citation type="submission" date="2024-06" db="EMBL/GenBank/DDBJ databases">
        <title>Genome Sequence of an extremely halophilic archaeon isolated from Permian era halite, Salado Formation, Carlsbad, New Mexico: Halobacterium sp. strain NMX12-1.</title>
        <authorList>
            <person name="Sotoa L."/>
            <person name="DasSarma P."/>
            <person name="Anton B.P."/>
            <person name="Vincze T."/>
            <person name="Verma I."/>
            <person name="Eralp B."/>
            <person name="Powers D.W."/>
            <person name="Dozier B.L."/>
            <person name="Roberts R.J."/>
            <person name="DasSarma S."/>
        </authorList>
    </citation>
    <scope>NUCLEOTIDE SEQUENCE</scope>
    <source>
        <strain evidence="2">NMX12-1</strain>
    </source>
</reference>
<dbReference type="KEGG" id="hanx:ABSL23_07080"/>
<name>A0AAU8CHI6_9EURY</name>
<organism evidence="2">
    <name type="scientific">Halobacterium sp. NMX12-1</name>
    <dbReference type="NCBI Taxonomy" id="3166650"/>
    <lineage>
        <taxon>Archaea</taxon>
        <taxon>Methanobacteriati</taxon>
        <taxon>Methanobacteriota</taxon>
        <taxon>Stenosarchaea group</taxon>
        <taxon>Halobacteria</taxon>
        <taxon>Halobacteriales</taxon>
        <taxon>Halobacteriaceae</taxon>
        <taxon>Halobacterium</taxon>
    </lineage>
</organism>
<gene>
    <name evidence="2" type="ORF">ABSL23_07080</name>
</gene>
<feature type="region of interest" description="Disordered" evidence="1">
    <location>
        <begin position="301"/>
        <end position="322"/>
    </location>
</feature>
<evidence type="ECO:0000256" key="1">
    <source>
        <dbReference type="SAM" id="MobiDB-lite"/>
    </source>
</evidence>
<feature type="compositionally biased region" description="Low complexity" evidence="1">
    <location>
        <begin position="310"/>
        <end position="322"/>
    </location>
</feature>
<dbReference type="Pfam" id="PF23957">
    <property type="entry name" value="DUF7286"/>
    <property type="match status" value="1"/>
</dbReference>
<sequence length="986" mass="103403">MRFADDDRARVPFALVGVVLLVASATAAATLAGQSPVPSETRADRAVERAQTGADAALASGARTAAAEAVRNPVVAAANTSFGAAIDADSPFRDALALRVYARTERALRDHESAAGAVSASVSLPRVETTADAERAIDRVSLERVGDDLIRVTLSGVRVEVERDGEVVSQSTTNISTTVHSPALALRDRVQRFERLLDRGAFAGPGLDRRLTDYLHRVVWLRGPLQYAGVPISNVLANRHVELMANRALLAVQRTAFGREDDAGRAAYGRALARVGLDDVLAVVKAGAKKRADAVLRAPEASETPMKVGRSSALDAADRSSQSVPVGVNATADRAFLGFVDGDGDTSLDGTMRAAFAADARRTVDATVVDRDHSQSGRAPVNWTFVDATTDRDVDVEGEVEPDAALGGDPRTVETYGRRVVVTETETRYYANGNRTQRVAETTETTYRVSVGVSYDVRPSTRELPAADAERVLDAHAATVTPAVHDRIAAAAKQSLVRDAGGVDALARRAVAGDDLTRTERVHPNLPESVRERAYRAAAALRARSRNVSAEVSTRGLASGRVPVDALRNRVVALHDARDGYDSATDRAVAAVRETYLARVAGRLGERRADGALGSIGDALADRGLEAPPTDHGSEREVGPVAAVEGAPAYLTLAEVSPQTAGASEARYHPIAARNVNWFTIPHGDAASAVVDAAMPDPPQSVRIDTAAQVLSAANRTLSVAPNRTLGDRRAALRAAVADSVSAAGSEYRAVLAASPRSFTERERRTATRRAFERWDSVHERGSAVGNGSAAAAVAAEAARVADATPRQRDQLATRLRAASTEVVDSDAVRVESRVVQDTAGLARDIGSAIAENALSEAGSVAAEKAAKRLGAADVGAVPAGLPLAPVPGFWYATANAWSVSVRGSYARFAVRADGGSPVGPGDGTAYVREDTNVAFDVDGDGDAERVGRNERVSFEVEATIGVVVPAGPRGVGDVDGNADEQSAGW</sequence>
<protein>
    <submittedName>
        <fullName evidence="2">Uncharacterized protein</fullName>
    </submittedName>
</protein>
<dbReference type="EMBL" id="CP159204">
    <property type="protein sequence ID" value="XCF17756.1"/>
    <property type="molecule type" value="Genomic_DNA"/>
</dbReference>
<dbReference type="RefSeq" id="WP_353635172.1">
    <property type="nucleotide sequence ID" value="NZ_CP159204.1"/>
</dbReference>
<evidence type="ECO:0000313" key="2">
    <source>
        <dbReference type="EMBL" id="XCF17756.1"/>
    </source>
</evidence>